<dbReference type="PROSITE" id="PS50865">
    <property type="entry name" value="ZF_MYND_2"/>
    <property type="match status" value="1"/>
</dbReference>
<evidence type="ECO:0000259" key="5">
    <source>
        <dbReference type="PROSITE" id="PS50865"/>
    </source>
</evidence>
<keyword evidence="7" id="KW-1185">Reference proteome</keyword>
<dbReference type="RefSeq" id="XP_001831162.1">
    <property type="nucleotide sequence ID" value="XM_001831110.1"/>
</dbReference>
<comment type="caution">
    <text evidence="6">The sequence shown here is derived from an EMBL/GenBank/DDBJ whole genome shotgun (WGS) entry which is preliminary data.</text>
</comment>
<proteinExistence type="predicted"/>
<dbReference type="InParanoid" id="A8N8K6"/>
<dbReference type="Proteomes" id="UP000001861">
    <property type="component" value="Unassembled WGS sequence"/>
</dbReference>
<keyword evidence="1" id="KW-0479">Metal-binding</keyword>
<dbReference type="VEuPathDB" id="FungiDB:CC1G_09865"/>
<dbReference type="Gene3D" id="6.10.140.2220">
    <property type="match status" value="1"/>
</dbReference>
<dbReference type="SUPFAM" id="SSF144232">
    <property type="entry name" value="HIT/MYND zinc finger-like"/>
    <property type="match status" value="1"/>
</dbReference>
<dbReference type="GeneID" id="6007658"/>
<dbReference type="eggNOG" id="ENOG502SCM8">
    <property type="taxonomic scope" value="Eukaryota"/>
</dbReference>
<evidence type="ECO:0000313" key="6">
    <source>
        <dbReference type="EMBL" id="EAU90625.1"/>
    </source>
</evidence>
<keyword evidence="3" id="KW-0862">Zinc</keyword>
<organism evidence="6 7">
    <name type="scientific">Coprinopsis cinerea (strain Okayama-7 / 130 / ATCC MYA-4618 / FGSC 9003)</name>
    <name type="common">Inky cap fungus</name>
    <name type="synonym">Hormographiella aspergillata</name>
    <dbReference type="NCBI Taxonomy" id="240176"/>
    <lineage>
        <taxon>Eukaryota</taxon>
        <taxon>Fungi</taxon>
        <taxon>Dikarya</taxon>
        <taxon>Basidiomycota</taxon>
        <taxon>Agaricomycotina</taxon>
        <taxon>Agaricomycetes</taxon>
        <taxon>Agaricomycetidae</taxon>
        <taxon>Agaricales</taxon>
        <taxon>Agaricineae</taxon>
        <taxon>Psathyrellaceae</taxon>
        <taxon>Coprinopsis</taxon>
    </lineage>
</organism>
<keyword evidence="2 4" id="KW-0863">Zinc-finger</keyword>
<sequence length="443" mass="49923">MAPSQYESISKDDLFAALASMGVKLPTSSKISLEDLTKRLLASLDSSQELTDLFPGVKSGEERLNPTTFEPWTDNANLILETHRSSLKQGLHNLMSRGIKKDPSKEKEQTFQEIQQILLAFAREWGEGRRTFMLMDEDQEWGVLIQILAVLKVNSHTPLYMLSFRTIFAIPNKSLQRQMEDILPPSVTYAISVRTTPLERKVVLKLLNMNAKRLDTEVYKVPEGFAKYTKKQWKVSFILPLAPLPMVDIGKFTDLSGCEVCGSTKGASRCSGCLSVLYCGTKCQTEDWPRHKATCKSLQGGTWTTITFGPASAVPSIGGLDTNKTLYSTLMNFNESTHGSSSSHNRIKEVQPSDIPPNVHGSKVFLAKFQVSLFQFGPQSHFLIYDRQRSFQIFWKAKEDMEAFQVAMKALGDELKMYRFVKRTGDYSMSVCFDRPPAENPPW</sequence>
<dbReference type="InterPro" id="IPR002893">
    <property type="entry name" value="Znf_MYND"/>
</dbReference>
<evidence type="ECO:0000256" key="4">
    <source>
        <dbReference type="PROSITE-ProRule" id="PRU00134"/>
    </source>
</evidence>
<protein>
    <recommendedName>
        <fullName evidence="5">MYND-type domain-containing protein</fullName>
    </recommendedName>
</protein>
<evidence type="ECO:0000313" key="7">
    <source>
        <dbReference type="Proteomes" id="UP000001861"/>
    </source>
</evidence>
<dbReference type="KEGG" id="cci:CC1G_09865"/>
<dbReference type="EMBL" id="AACS02000007">
    <property type="protein sequence ID" value="EAU90625.1"/>
    <property type="molecule type" value="Genomic_DNA"/>
</dbReference>
<dbReference type="Pfam" id="PF01753">
    <property type="entry name" value="zf-MYND"/>
    <property type="match status" value="1"/>
</dbReference>
<accession>A8N8K6</accession>
<gene>
    <name evidence="6" type="ORF">CC1G_09865</name>
</gene>
<evidence type="ECO:0000256" key="3">
    <source>
        <dbReference type="ARBA" id="ARBA00022833"/>
    </source>
</evidence>
<dbReference type="OMA" id="QNEAICI"/>
<dbReference type="OrthoDB" id="341421at2759"/>
<name>A8N8K6_COPC7</name>
<evidence type="ECO:0000256" key="2">
    <source>
        <dbReference type="ARBA" id="ARBA00022771"/>
    </source>
</evidence>
<dbReference type="PROSITE" id="PS01360">
    <property type="entry name" value="ZF_MYND_1"/>
    <property type="match status" value="1"/>
</dbReference>
<dbReference type="GO" id="GO:0008270">
    <property type="term" value="F:zinc ion binding"/>
    <property type="evidence" value="ECO:0007669"/>
    <property type="project" value="UniProtKB-KW"/>
</dbReference>
<feature type="domain" description="MYND-type" evidence="5">
    <location>
        <begin position="258"/>
        <end position="295"/>
    </location>
</feature>
<dbReference type="AlphaFoldDB" id="A8N8K6"/>
<reference evidence="6 7" key="1">
    <citation type="journal article" date="2010" name="Proc. Natl. Acad. Sci. U.S.A.">
        <title>Insights into evolution of multicellular fungi from the assembled chromosomes of the mushroom Coprinopsis cinerea (Coprinus cinereus).</title>
        <authorList>
            <person name="Stajich J.E."/>
            <person name="Wilke S.K."/>
            <person name="Ahren D."/>
            <person name="Au C.H."/>
            <person name="Birren B.W."/>
            <person name="Borodovsky M."/>
            <person name="Burns C."/>
            <person name="Canback B."/>
            <person name="Casselton L.A."/>
            <person name="Cheng C.K."/>
            <person name="Deng J."/>
            <person name="Dietrich F.S."/>
            <person name="Fargo D.C."/>
            <person name="Farman M.L."/>
            <person name="Gathman A.C."/>
            <person name="Goldberg J."/>
            <person name="Guigo R."/>
            <person name="Hoegger P.J."/>
            <person name="Hooker J.B."/>
            <person name="Huggins A."/>
            <person name="James T.Y."/>
            <person name="Kamada T."/>
            <person name="Kilaru S."/>
            <person name="Kodira C."/>
            <person name="Kues U."/>
            <person name="Kupfer D."/>
            <person name="Kwan H.S."/>
            <person name="Lomsadze A."/>
            <person name="Li W."/>
            <person name="Lilly W.W."/>
            <person name="Ma L.J."/>
            <person name="Mackey A.J."/>
            <person name="Manning G."/>
            <person name="Martin F."/>
            <person name="Muraguchi H."/>
            <person name="Natvig D.O."/>
            <person name="Palmerini H."/>
            <person name="Ramesh M.A."/>
            <person name="Rehmeyer C.J."/>
            <person name="Roe B.A."/>
            <person name="Shenoy N."/>
            <person name="Stanke M."/>
            <person name="Ter-Hovhannisyan V."/>
            <person name="Tunlid A."/>
            <person name="Velagapudi R."/>
            <person name="Vision T.J."/>
            <person name="Zeng Q."/>
            <person name="Zolan M.E."/>
            <person name="Pukkila P.J."/>
        </authorList>
    </citation>
    <scope>NUCLEOTIDE SEQUENCE [LARGE SCALE GENOMIC DNA]</scope>
    <source>
        <strain evidence="7">Okayama-7 / 130 / ATCC MYA-4618 / FGSC 9003</strain>
    </source>
</reference>
<evidence type="ECO:0000256" key="1">
    <source>
        <dbReference type="ARBA" id="ARBA00022723"/>
    </source>
</evidence>